<gene>
    <name evidence="2" type="ORF">CKY47_36225</name>
</gene>
<comment type="caution">
    <text evidence="2">The sequence shown here is derived from an EMBL/GenBank/DDBJ whole genome shotgun (WGS) entry which is preliminary data.</text>
</comment>
<name>A0ABU0XF11_9PSEU</name>
<sequence length="173" mass="18488">MNASTPYVCFWVFGTTRGGRLAARPDAAAGYRSPCTFSNSCPCRTGARASLRFDSAEMCVPVGVDCSTACRCAPAEGMSAVRFLGEVVGVDEVPDVDVRVGTGDAGLPDERVDCDVAVFFALTAASVATIWLLAFVQAIFEWILPVNSSKPAQISSFRFESCSTSLWRVPVRL</sequence>
<dbReference type="Proteomes" id="UP001225605">
    <property type="component" value="Unassembled WGS sequence"/>
</dbReference>
<dbReference type="EMBL" id="NSDM01000037">
    <property type="protein sequence ID" value="MDQ2589279.1"/>
    <property type="molecule type" value="Genomic_DNA"/>
</dbReference>
<accession>A0ABU0XF11</accession>
<protein>
    <submittedName>
        <fullName evidence="2">Uncharacterized protein</fullName>
    </submittedName>
</protein>
<keyword evidence="1" id="KW-1133">Transmembrane helix</keyword>
<organism evidence="2 3">
    <name type="scientific">Saccharothrix yanglingensis</name>
    <dbReference type="NCBI Taxonomy" id="659496"/>
    <lineage>
        <taxon>Bacteria</taxon>
        <taxon>Bacillati</taxon>
        <taxon>Actinomycetota</taxon>
        <taxon>Actinomycetes</taxon>
        <taxon>Pseudonocardiales</taxon>
        <taxon>Pseudonocardiaceae</taxon>
        <taxon>Saccharothrix</taxon>
    </lineage>
</organism>
<feature type="transmembrane region" description="Helical" evidence="1">
    <location>
        <begin position="116"/>
        <end position="140"/>
    </location>
</feature>
<proteinExistence type="predicted"/>
<keyword evidence="3" id="KW-1185">Reference proteome</keyword>
<reference evidence="2 3" key="1">
    <citation type="submission" date="2017-06" db="EMBL/GenBank/DDBJ databases">
        <title>Cultured bacterium strain Saccharothrix yanglingensis Hhs.015.</title>
        <authorList>
            <person name="Xia Y."/>
        </authorList>
    </citation>
    <scope>NUCLEOTIDE SEQUENCE [LARGE SCALE GENOMIC DNA]</scope>
    <source>
        <strain evidence="2 3">Hhs.015</strain>
    </source>
</reference>
<evidence type="ECO:0000256" key="1">
    <source>
        <dbReference type="SAM" id="Phobius"/>
    </source>
</evidence>
<evidence type="ECO:0000313" key="2">
    <source>
        <dbReference type="EMBL" id="MDQ2589279.1"/>
    </source>
</evidence>
<keyword evidence="1" id="KW-0472">Membrane</keyword>
<evidence type="ECO:0000313" key="3">
    <source>
        <dbReference type="Proteomes" id="UP001225605"/>
    </source>
</evidence>
<keyword evidence="1" id="KW-0812">Transmembrane</keyword>